<sequence length="123" mass="14042">MNPQSGISWVGGHSRFSTPLRSRDSRNPESRNFDHSKIPRTKSRTVKGLLLIKGEDRTIRVHFEISKSRSLKKTHKGKCIASKLSTIRQIACLQTLKQIWLSTERKIGQHVTPTHLPCPLKHI</sequence>
<proteinExistence type="predicted"/>
<evidence type="ECO:0000313" key="2">
    <source>
        <dbReference type="EMBL" id="KFD53209.1"/>
    </source>
</evidence>
<organism evidence="2 3">
    <name type="scientific">Trichuris suis</name>
    <name type="common">pig whipworm</name>
    <dbReference type="NCBI Taxonomy" id="68888"/>
    <lineage>
        <taxon>Eukaryota</taxon>
        <taxon>Metazoa</taxon>
        <taxon>Ecdysozoa</taxon>
        <taxon>Nematoda</taxon>
        <taxon>Enoplea</taxon>
        <taxon>Dorylaimia</taxon>
        <taxon>Trichinellida</taxon>
        <taxon>Trichuridae</taxon>
        <taxon>Trichuris</taxon>
    </lineage>
</organism>
<dbReference type="EMBL" id="KL363219">
    <property type="protein sequence ID" value="KFD53209.1"/>
    <property type="molecule type" value="Genomic_DNA"/>
</dbReference>
<dbReference type="AlphaFoldDB" id="A0A085M7L3"/>
<protein>
    <submittedName>
        <fullName evidence="2">Uncharacterized protein</fullName>
    </submittedName>
</protein>
<feature type="compositionally biased region" description="Basic and acidic residues" evidence="1">
    <location>
        <begin position="21"/>
        <end position="37"/>
    </location>
</feature>
<evidence type="ECO:0000256" key="1">
    <source>
        <dbReference type="SAM" id="MobiDB-lite"/>
    </source>
</evidence>
<feature type="region of interest" description="Disordered" evidence="1">
    <location>
        <begin position="1"/>
        <end position="39"/>
    </location>
</feature>
<reference evidence="2 3" key="1">
    <citation type="journal article" date="2014" name="Nat. Genet.">
        <title>Genome and transcriptome of the porcine whipworm Trichuris suis.</title>
        <authorList>
            <person name="Jex A.R."/>
            <person name="Nejsum P."/>
            <person name="Schwarz E.M."/>
            <person name="Hu L."/>
            <person name="Young N.D."/>
            <person name="Hall R.S."/>
            <person name="Korhonen P.K."/>
            <person name="Liao S."/>
            <person name="Thamsborg S."/>
            <person name="Xia J."/>
            <person name="Xu P."/>
            <person name="Wang S."/>
            <person name="Scheerlinck J.P."/>
            <person name="Hofmann A."/>
            <person name="Sternberg P.W."/>
            <person name="Wang J."/>
            <person name="Gasser R.B."/>
        </authorList>
    </citation>
    <scope>NUCLEOTIDE SEQUENCE [LARGE SCALE GENOMIC DNA]</scope>
    <source>
        <strain evidence="2">DCEP-RM93M</strain>
    </source>
</reference>
<dbReference type="Proteomes" id="UP000030764">
    <property type="component" value="Unassembled WGS sequence"/>
</dbReference>
<gene>
    <name evidence="2" type="ORF">M513_05919</name>
</gene>
<evidence type="ECO:0000313" key="3">
    <source>
        <dbReference type="Proteomes" id="UP000030764"/>
    </source>
</evidence>
<keyword evidence="3" id="KW-1185">Reference proteome</keyword>
<accession>A0A085M7L3</accession>
<name>A0A085M7L3_9BILA</name>